<dbReference type="PANTHER" id="PTHR38834">
    <property type="entry name" value="PERIPLASMIC SUBSTRATE BINDING PROTEIN FAMILY 3"/>
    <property type="match status" value="1"/>
</dbReference>
<organism evidence="2 3">
    <name type="scientific">Roseibium salinum</name>
    <dbReference type="NCBI Taxonomy" id="1604349"/>
    <lineage>
        <taxon>Bacteria</taxon>
        <taxon>Pseudomonadati</taxon>
        <taxon>Pseudomonadota</taxon>
        <taxon>Alphaproteobacteria</taxon>
        <taxon>Hyphomicrobiales</taxon>
        <taxon>Stappiaceae</taxon>
        <taxon>Roseibium</taxon>
    </lineage>
</organism>
<reference evidence="2 3" key="1">
    <citation type="journal article" date="2016" name="Int. J. Syst. Evol. Microbiol.">
        <title>Labrenzia salina sp. nov., isolated from the rhizosphere of the halophyte Arthrocnemum macrostachyum.</title>
        <authorList>
            <person name="Camacho M."/>
            <person name="Redondo-Gomez S."/>
            <person name="Rodriguez-Llorente I."/>
            <person name="Rohde M."/>
            <person name="Sproer C."/>
            <person name="Schumann P."/>
            <person name="Klenk H.P."/>
            <person name="Montero-Calasanz M.D.C."/>
        </authorList>
    </citation>
    <scope>NUCLEOTIDE SEQUENCE [LARGE SCALE GENOMIC DNA]</scope>
    <source>
        <strain evidence="2 3">DSM 29163</strain>
    </source>
</reference>
<evidence type="ECO:0000313" key="3">
    <source>
        <dbReference type="Proteomes" id="UP001300261"/>
    </source>
</evidence>
<keyword evidence="3" id="KW-1185">Reference proteome</keyword>
<dbReference type="Gene3D" id="3.40.190.10">
    <property type="entry name" value="Periplasmic binding protein-like II"/>
    <property type="match status" value="2"/>
</dbReference>
<feature type="signal peptide" evidence="1">
    <location>
        <begin position="1"/>
        <end position="25"/>
    </location>
</feature>
<proteinExistence type="predicted"/>
<keyword evidence="1" id="KW-0732">Signal</keyword>
<comment type="caution">
    <text evidence="2">The sequence shown here is derived from an EMBL/GenBank/DDBJ whole genome shotgun (WGS) entry which is preliminary data.</text>
</comment>
<protein>
    <submittedName>
        <fullName evidence="2">ABC transporter substrate-binding protein</fullName>
    </submittedName>
</protein>
<gene>
    <name evidence="2" type="ORF">ON753_22085</name>
</gene>
<dbReference type="PANTHER" id="PTHR38834:SF3">
    <property type="entry name" value="SOLUTE-BINDING PROTEIN FAMILY 3_N-TERMINAL DOMAIN-CONTAINING PROTEIN"/>
    <property type="match status" value="1"/>
</dbReference>
<dbReference type="SUPFAM" id="SSF53850">
    <property type="entry name" value="Periplasmic binding protein-like II"/>
    <property type="match status" value="1"/>
</dbReference>
<dbReference type="Proteomes" id="UP001300261">
    <property type="component" value="Unassembled WGS sequence"/>
</dbReference>
<dbReference type="RefSeq" id="WP_265965507.1">
    <property type="nucleotide sequence ID" value="NZ_JAPEVI010000003.1"/>
</dbReference>
<feature type="chain" id="PRO_5046625788" evidence="1">
    <location>
        <begin position="26"/>
        <end position="270"/>
    </location>
</feature>
<name>A0ABT3R702_9HYPH</name>
<dbReference type="EMBL" id="JAPEVI010000003">
    <property type="protein sequence ID" value="MCX2725028.1"/>
    <property type="molecule type" value="Genomic_DNA"/>
</dbReference>
<evidence type="ECO:0000313" key="2">
    <source>
        <dbReference type="EMBL" id="MCX2725028.1"/>
    </source>
</evidence>
<evidence type="ECO:0000256" key="1">
    <source>
        <dbReference type="SAM" id="SignalP"/>
    </source>
</evidence>
<accession>A0ABT3R702</accession>
<sequence length="270" mass="30343">MRSQLCNVVRIVGVVLGLQCAAAQAESIPVRIVVQSFAPLQWENDRRPDGYVTEYIQSVLDRVSKGLPVYVSSFEFLPWKRALLTAENEPNVLFFSISRTREREDMFHWLGEVSPYGQYFYRLAGGPDIGAQSIDDLRNLDVKIGVQDGSNLHAYLKQLGFEGSGNLVPVTDYHQEIEMLFRGRVDLIPLSGALAEAAACKQGFDGGQLEPVVFIEALAQPLWAVFSKDTDASLVTAFTREMAVLKETGFLDRERSEHVERWRKRACGKR</sequence>